<dbReference type="EMBL" id="LMAI01000004">
    <property type="protein sequence ID" value="KUJ56457.1"/>
    <property type="molecule type" value="Genomic_DNA"/>
</dbReference>
<protein>
    <recommendedName>
        <fullName evidence="4">Holin</fullName>
    </recommendedName>
</protein>
<evidence type="ECO:0000256" key="1">
    <source>
        <dbReference type="SAM" id="Phobius"/>
    </source>
</evidence>
<gene>
    <name evidence="2" type="ORF">AR686_07800</name>
</gene>
<evidence type="ECO:0008006" key="4">
    <source>
        <dbReference type="Google" id="ProtNLM"/>
    </source>
</evidence>
<dbReference type="RefSeq" id="WP_059136421.1">
    <property type="nucleotide sequence ID" value="NZ_LMAI01000004.1"/>
</dbReference>
<reference evidence="2 3" key="1">
    <citation type="submission" date="2015-10" db="EMBL/GenBank/DDBJ databases">
        <title>Genome sequence of Chryseobacterium greenlandense.</title>
        <authorList>
            <person name="Newman J."/>
            <person name="Fischer K."/>
            <person name="Miller J."/>
        </authorList>
    </citation>
    <scope>NUCLEOTIDE SEQUENCE [LARGE SCALE GENOMIC DNA]</scope>
    <source>
        <strain evidence="2 3">UMB34</strain>
    </source>
</reference>
<feature type="transmembrane region" description="Helical" evidence="1">
    <location>
        <begin position="59"/>
        <end position="77"/>
    </location>
</feature>
<evidence type="ECO:0000313" key="2">
    <source>
        <dbReference type="EMBL" id="KUJ56457.1"/>
    </source>
</evidence>
<organism evidence="2 3">
    <name type="scientific">Chryseobacterium aquaticum subsp. greenlandense</name>
    <dbReference type="NCBI Taxonomy" id="345663"/>
    <lineage>
        <taxon>Bacteria</taxon>
        <taxon>Pseudomonadati</taxon>
        <taxon>Bacteroidota</taxon>
        <taxon>Flavobacteriia</taxon>
        <taxon>Flavobacteriales</taxon>
        <taxon>Weeksellaceae</taxon>
        <taxon>Chryseobacterium group</taxon>
        <taxon>Chryseobacterium</taxon>
    </lineage>
</organism>
<feature type="transmembrane region" description="Helical" evidence="1">
    <location>
        <begin position="98"/>
        <end position="115"/>
    </location>
</feature>
<keyword evidence="1" id="KW-0472">Membrane</keyword>
<dbReference type="AlphaFoldDB" id="A0A101CHQ5"/>
<name>A0A101CHQ5_9FLAO</name>
<sequence length="189" mass="21407">MENISTYIMIKQFVVKNLLAIHYGGVGSKIWSSFQLAAIPAIGLTISERLTGWYIDSQTFIQIMIGLLFVDLILGIWKHWKASTFSFKNMILGFMKKTSLFIFFYFISEALIQILSDADLDGVYVKLPLKLIMFIYLGGNALVNMGIISNGKIPPEILLKRIAKFNKTLNINDLNLKEDETNNNSDNSQ</sequence>
<keyword evidence="1" id="KW-0812">Transmembrane</keyword>
<accession>A0A101CHQ5</accession>
<evidence type="ECO:0000313" key="3">
    <source>
        <dbReference type="Proteomes" id="UP000054388"/>
    </source>
</evidence>
<feature type="transmembrane region" description="Helical" evidence="1">
    <location>
        <begin position="127"/>
        <end position="148"/>
    </location>
</feature>
<keyword evidence="1" id="KW-1133">Transmembrane helix</keyword>
<dbReference type="Proteomes" id="UP000054388">
    <property type="component" value="Unassembled WGS sequence"/>
</dbReference>
<proteinExistence type="predicted"/>
<comment type="caution">
    <text evidence="2">The sequence shown here is derived from an EMBL/GenBank/DDBJ whole genome shotgun (WGS) entry which is preliminary data.</text>
</comment>